<proteinExistence type="predicted"/>
<evidence type="ECO:0000313" key="2">
    <source>
        <dbReference type="Proteomes" id="UP001500730"/>
    </source>
</evidence>
<sequence>MPGDPPLEPRPAHQLPELMAAVRAASNDVDALRTGRVDPALLVAARGVLLEALERLAAELARRRLPLPPALRDELRLQRGIRGALRLRLPPAGPSRP</sequence>
<dbReference type="RefSeq" id="WP_344257024.1">
    <property type="nucleotide sequence ID" value="NZ_BAAARE010000025.1"/>
</dbReference>
<keyword evidence="2" id="KW-1185">Reference proteome</keyword>
<dbReference type="EMBL" id="BAAARE010000025">
    <property type="protein sequence ID" value="GAA2499029.1"/>
    <property type="molecule type" value="Genomic_DNA"/>
</dbReference>
<accession>A0ABP5ZKA6</accession>
<comment type="caution">
    <text evidence="1">The sequence shown here is derived from an EMBL/GenBank/DDBJ whole genome shotgun (WGS) entry which is preliminary data.</text>
</comment>
<evidence type="ECO:0000313" key="1">
    <source>
        <dbReference type="EMBL" id="GAA2499029.1"/>
    </source>
</evidence>
<dbReference type="Proteomes" id="UP001500730">
    <property type="component" value="Unassembled WGS sequence"/>
</dbReference>
<reference evidence="2" key="1">
    <citation type="journal article" date="2019" name="Int. J. Syst. Evol. Microbiol.">
        <title>The Global Catalogue of Microorganisms (GCM) 10K type strain sequencing project: providing services to taxonomists for standard genome sequencing and annotation.</title>
        <authorList>
            <consortium name="The Broad Institute Genomics Platform"/>
            <consortium name="The Broad Institute Genome Sequencing Center for Infectious Disease"/>
            <person name="Wu L."/>
            <person name="Ma J."/>
        </authorList>
    </citation>
    <scope>NUCLEOTIDE SEQUENCE [LARGE SCALE GENOMIC DNA]</scope>
    <source>
        <strain evidence="2">JCM 16259</strain>
    </source>
</reference>
<protein>
    <submittedName>
        <fullName evidence="1">Uncharacterized protein</fullName>
    </submittedName>
</protein>
<name>A0ABP5ZKA6_9MICO</name>
<organism evidence="1 2">
    <name type="scientific">Terrabacter carboxydivorans</name>
    <dbReference type="NCBI Taxonomy" id="619730"/>
    <lineage>
        <taxon>Bacteria</taxon>
        <taxon>Bacillati</taxon>
        <taxon>Actinomycetota</taxon>
        <taxon>Actinomycetes</taxon>
        <taxon>Micrococcales</taxon>
        <taxon>Intrasporangiaceae</taxon>
        <taxon>Terrabacter</taxon>
    </lineage>
</organism>
<gene>
    <name evidence="1" type="ORF">GCM10009858_41730</name>
</gene>